<protein>
    <submittedName>
        <fullName evidence="2">Uncharacterized protein</fullName>
    </submittedName>
</protein>
<name>Q2HAY4_CHAGB</name>
<dbReference type="AlphaFoldDB" id="Q2HAY4"/>
<keyword evidence="3" id="KW-1185">Reference proteome</keyword>
<reference evidence="3" key="1">
    <citation type="journal article" date="2015" name="Genome Announc.">
        <title>Draft genome sequence of the cellulolytic fungus Chaetomium globosum.</title>
        <authorList>
            <person name="Cuomo C.A."/>
            <person name="Untereiner W.A."/>
            <person name="Ma L.-J."/>
            <person name="Grabherr M."/>
            <person name="Birren B.W."/>
        </authorList>
    </citation>
    <scope>NUCLEOTIDE SEQUENCE [LARGE SCALE GENOMIC DNA]</scope>
    <source>
        <strain evidence="3">ATCC 6205 / CBS 148.51 / DSM 1962 / NBRC 6347 / NRRL 1970</strain>
    </source>
</reference>
<dbReference type="InParanoid" id="Q2HAY4"/>
<evidence type="ECO:0000256" key="1">
    <source>
        <dbReference type="SAM" id="SignalP"/>
    </source>
</evidence>
<accession>Q2HAY4</accession>
<proteinExistence type="predicted"/>
<dbReference type="eggNOG" id="ENOG502RJ22">
    <property type="taxonomic scope" value="Eukaryota"/>
</dbReference>
<gene>
    <name evidence="2" type="ORF">CHGG_02620</name>
</gene>
<organism evidence="2 3">
    <name type="scientific">Chaetomium globosum (strain ATCC 6205 / CBS 148.51 / DSM 1962 / NBRC 6347 / NRRL 1970)</name>
    <name type="common">Soil fungus</name>
    <dbReference type="NCBI Taxonomy" id="306901"/>
    <lineage>
        <taxon>Eukaryota</taxon>
        <taxon>Fungi</taxon>
        <taxon>Dikarya</taxon>
        <taxon>Ascomycota</taxon>
        <taxon>Pezizomycotina</taxon>
        <taxon>Sordariomycetes</taxon>
        <taxon>Sordariomycetidae</taxon>
        <taxon>Sordariales</taxon>
        <taxon>Chaetomiaceae</taxon>
        <taxon>Chaetomium</taxon>
    </lineage>
</organism>
<feature type="chain" id="PRO_5004208707" evidence="1">
    <location>
        <begin position="21"/>
        <end position="78"/>
    </location>
</feature>
<dbReference type="EMBL" id="CH408030">
    <property type="protein sequence ID" value="EAQ90685.1"/>
    <property type="molecule type" value="Genomic_DNA"/>
</dbReference>
<dbReference type="VEuPathDB" id="FungiDB:CHGG_02620"/>
<dbReference type="Proteomes" id="UP000001056">
    <property type="component" value="Unassembled WGS sequence"/>
</dbReference>
<dbReference type="GeneID" id="4388822"/>
<evidence type="ECO:0000313" key="3">
    <source>
        <dbReference type="Proteomes" id="UP000001056"/>
    </source>
</evidence>
<feature type="signal peptide" evidence="1">
    <location>
        <begin position="1"/>
        <end position="20"/>
    </location>
</feature>
<evidence type="ECO:0000313" key="2">
    <source>
        <dbReference type="EMBL" id="EAQ90685.1"/>
    </source>
</evidence>
<keyword evidence="1" id="KW-0732">Signal</keyword>
<dbReference type="HOGENOM" id="CLU_197708_0_0_1"/>
<dbReference type="OrthoDB" id="10386868at2759"/>
<dbReference type="RefSeq" id="XP_001229136.1">
    <property type="nucleotide sequence ID" value="XM_001229135.1"/>
</dbReference>
<sequence length="78" mass="8696">MKTSLLQTWTLLALVTSVHGLCDGTPDDTWRHLNSCSYPNDPDCNTRCQAAGFGCARLVWDVGVGWMVDAELRRSLRL</sequence>